<reference evidence="1" key="1">
    <citation type="journal article" date="2019" name="Sci. Rep.">
        <title>Draft genome of Tanacetum cinerariifolium, the natural source of mosquito coil.</title>
        <authorList>
            <person name="Yamashiro T."/>
            <person name="Shiraishi A."/>
            <person name="Satake H."/>
            <person name="Nakayama K."/>
        </authorList>
    </citation>
    <scope>NUCLEOTIDE SEQUENCE</scope>
</reference>
<organism evidence="1">
    <name type="scientific">Tanacetum cinerariifolium</name>
    <name type="common">Dalmatian daisy</name>
    <name type="synonym">Chrysanthemum cinerariifolium</name>
    <dbReference type="NCBI Taxonomy" id="118510"/>
    <lineage>
        <taxon>Eukaryota</taxon>
        <taxon>Viridiplantae</taxon>
        <taxon>Streptophyta</taxon>
        <taxon>Embryophyta</taxon>
        <taxon>Tracheophyta</taxon>
        <taxon>Spermatophyta</taxon>
        <taxon>Magnoliopsida</taxon>
        <taxon>eudicotyledons</taxon>
        <taxon>Gunneridae</taxon>
        <taxon>Pentapetalae</taxon>
        <taxon>asterids</taxon>
        <taxon>campanulids</taxon>
        <taxon>Asterales</taxon>
        <taxon>Asteraceae</taxon>
        <taxon>Asteroideae</taxon>
        <taxon>Anthemideae</taxon>
        <taxon>Anthemidinae</taxon>
        <taxon>Tanacetum</taxon>
    </lineage>
</organism>
<gene>
    <name evidence="1" type="ORF">Tci_474369</name>
</gene>
<sequence length="60" mass="6481">TRGAGIVGVSGRRLVGVVGYGGVEQKMWEKGMRLEGEALQESWLWRGEGLQVSGYGLSEN</sequence>
<feature type="non-terminal residue" evidence="1">
    <location>
        <position position="1"/>
    </location>
</feature>
<dbReference type="AlphaFoldDB" id="A0A699I2G6"/>
<accession>A0A699I2G6</accession>
<name>A0A699I2G6_TANCI</name>
<proteinExistence type="predicted"/>
<evidence type="ECO:0000313" key="1">
    <source>
        <dbReference type="EMBL" id="GEZ02396.1"/>
    </source>
</evidence>
<protein>
    <submittedName>
        <fullName evidence="1">Uncharacterized protein</fullName>
    </submittedName>
</protein>
<dbReference type="EMBL" id="BKCJ010233024">
    <property type="protein sequence ID" value="GEZ02396.1"/>
    <property type="molecule type" value="Genomic_DNA"/>
</dbReference>
<comment type="caution">
    <text evidence="1">The sequence shown here is derived from an EMBL/GenBank/DDBJ whole genome shotgun (WGS) entry which is preliminary data.</text>
</comment>